<gene>
    <name evidence="1" type="primary">Acey_s0063.g3414</name>
    <name evidence="1" type="ORF">Y032_0063g3414</name>
</gene>
<evidence type="ECO:0000313" key="2">
    <source>
        <dbReference type="Proteomes" id="UP000024635"/>
    </source>
</evidence>
<comment type="caution">
    <text evidence="1">The sequence shown here is derived from an EMBL/GenBank/DDBJ whole genome shotgun (WGS) entry which is preliminary data.</text>
</comment>
<proteinExistence type="predicted"/>
<reference evidence="2" key="1">
    <citation type="journal article" date="2015" name="Nat. Genet.">
        <title>The genome and transcriptome of the zoonotic hookworm Ancylostoma ceylanicum identify infection-specific gene families.</title>
        <authorList>
            <person name="Schwarz E.M."/>
            <person name="Hu Y."/>
            <person name="Antoshechkin I."/>
            <person name="Miller M.M."/>
            <person name="Sternberg P.W."/>
            <person name="Aroian R.V."/>
        </authorList>
    </citation>
    <scope>NUCLEOTIDE SEQUENCE</scope>
    <source>
        <strain evidence="2">HY135</strain>
    </source>
</reference>
<dbReference type="Proteomes" id="UP000024635">
    <property type="component" value="Unassembled WGS sequence"/>
</dbReference>
<name>A0A016U2Q1_9BILA</name>
<sequence length="129" mass="14537">MLRQSSSSSLGGRSVFSSSLLSFWTISNTFDGFETPCLFSQVVDTFTAPRYSILPVHRGHGRFHFEQITPLLISELPRSLFETFADPVRNFRRTHSELPRNLIGTFVGSPEVGPKIAPRKFQNLSGWGF</sequence>
<dbReference type="EMBL" id="JARK01001399">
    <property type="protein sequence ID" value="EYC08888.1"/>
    <property type="molecule type" value="Genomic_DNA"/>
</dbReference>
<accession>A0A016U2Q1</accession>
<organism evidence="1 2">
    <name type="scientific">Ancylostoma ceylanicum</name>
    <dbReference type="NCBI Taxonomy" id="53326"/>
    <lineage>
        <taxon>Eukaryota</taxon>
        <taxon>Metazoa</taxon>
        <taxon>Ecdysozoa</taxon>
        <taxon>Nematoda</taxon>
        <taxon>Chromadorea</taxon>
        <taxon>Rhabditida</taxon>
        <taxon>Rhabditina</taxon>
        <taxon>Rhabditomorpha</taxon>
        <taxon>Strongyloidea</taxon>
        <taxon>Ancylostomatidae</taxon>
        <taxon>Ancylostomatinae</taxon>
        <taxon>Ancylostoma</taxon>
    </lineage>
</organism>
<keyword evidence="2" id="KW-1185">Reference proteome</keyword>
<dbReference type="AlphaFoldDB" id="A0A016U2Q1"/>
<protein>
    <submittedName>
        <fullName evidence="1">Uncharacterized protein</fullName>
    </submittedName>
</protein>
<evidence type="ECO:0000313" key="1">
    <source>
        <dbReference type="EMBL" id="EYC08888.1"/>
    </source>
</evidence>